<protein>
    <submittedName>
        <fullName evidence="7">A disintegrin and metallo ase with thrombospondin motifs 6-like</fullName>
    </submittedName>
</protein>
<dbReference type="Proteomes" id="UP001152795">
    <property type="component" value="Unassembled WGS sequence"/>
</dbReference>
<feature type="domain" description="ADAMTS cysteine-rich" evidence="6">
    <location>
        <begin position="75"/>
        <end position="128"/>
    </location>
</feature>
<evidence type="ECO:0000256" key="2">
    <source>
        <dbReference type="ARBA" id="ARBA00022801"/>
    </source>
</evidence>
<sequence length="133" mass="15226">MFTKKSKLEKYVQTMMDLASDVYKHQSLSQHGVKIHLVVSKIELLQAWCEKRQLRPVCPKNHVAPFAFTTSLLMVDTNSTFTTSQCQGDKCLQLRCEIPRYPNLCKISQRPLDGTKCGVNKWCMAGKCRTKTK</sequence>
<evidence type="ECO:0000256" key="3">
    <source>
        <dbReference type="ARBA" id="ARBA00022833"/>
    </source>
</evidence>
<evidence type="ECO:0000256" key="1">
    <source>
        <dbReference type="ARBA" id="ARBA00022723"/>
    </source>
</evidence>
<dbReference type="Gene3D" id="3.40.1620.60">
    <property type="match status" value="1"/>
</dbReference>
<dbReference type="EMBL" id="CACRXK020003929">
    <property type="protein sequence ID" value="CAB4000798.1"/>
    <property type="molecule type" value="Genomic_DNA"/>
</dbReference>
<dbReference type="GO" id="GO:0046872">
    <property type="term" value="F:metal ion binding"/>
    <property type="evidence" value="ECO:0007669"/>
    <property type="project" value="UniProtKB-KW"/>
</dbReference>
<gene>
    <name evidence="7" type="ORF">PACLA_8A060863</name>
</gene>
<keyword evidence="8" id="KW-1185">Reference proteome</keyword>
<comment type="caution">
    <text evidence="7">The sequence shown here is derived from an EMBL/GenBank/DDBJ whole genome shotgun (WGS) entry which is preliminary data.</text>
</comment>
<evidence type="ECO:0000313" key="8">
    <source>
        <dbReference type="Proteomes" id="UP001152795"/>
    </source>
</evidence>
<dbReference type="InterPro" id="IPR041645">
    <property type="entry name" value="ADAMTS_CR_2"/>
</dbReference>
<evidence type="ECO:0000313" key="7">
    <source>
        <dbReference type="EMBL" id="CAB4000798.1"/>
    </source>
</evidence>
<proteinExistence type="predicted"/>
<evidence type="ECO:0000256" key="5">
    <source>
        <dbReference type="ARBA" id="ARBA00023180"/>
    </source>
</evidence>
<dbReference type="Pfam" id="PF17771">
    <property type="entry name" value="ADAMTS_CR_2"/>
    <property type="match status" value="1"/>
</dbReference>
<keyword evidence="1" id="KW-0479">Metal-binding</keyword>
<dbReference type="AlphaFoldDB" id="A0A6S7I9R2"/>
<dbReference type="GO" id="GO:0016787">
    <property type="term" value="F:hydrolase activity"/>
    <property type="evidence" value="ECO:0007669"/>
    <property type="project" value="UniProtKB-KW"/>
</dbReference>
<evidence type="ECO:0000259" key="6">
    <source>
        <dbReference type="Pfam" id="PF17771"/>
    </source>
</evidence>
<reference evidence="7" key="1">
    <citation type="submission" date="2020-04" db="EMBL/GenBank/DDBJ databases">
        <authorList>
            <person name="Alioto T."/>
            <person name="Alioto T."/>
            <person name="Gomez Garrido J."/>
        </authorList>
    </citation>
    <scope>NUCLEOTIDE SEQUENCE</scope>
    <source>
        <strain evidence="7">A484AB</strain>
    </source>
</reference>
<keyword evidence="3" id="KW-0862">Zinc</keyword>
<name>A0A6S7I9R2_PARCT</name>
<keyword evidence="5" id="KW-0325">Glycoprotein</keyword>
<keyword evidence="4" id="KW-1015">Disulfide bond</keyword>
<organism evidence="7 8">
    <name type="scientific">Paramuricea clavata</name>
    <name type="common">Red gorgonian</name>
    <name type="synonym">Violescent sea-whip</name>
    <dbReference type="NCBI Taxonomy" id="317549"/>
    <lineage>
        <taxon>Eukaryota</taxon>
        <taxon>Metazoa</taxon>
        <taxon>Cnidaria</taxon>
        <taxon>Anthozoa</taxon>
        <taxon>Octocorallia</taxon>
        <taxon>Malacalcyonacea</taxon>
        <taxon>Plexauridae</taxon>
        <taxon>Paramuricea</taxon>
    </lineage>
</organism>
<evidence type="ECO:0000256" key="4">
    <source>
        <dbReference type="ARBA" id="ARBA00023157"/>
    </source>
</evidence>
<accession>A0A6S7I9R2</accession>
<keyword evidence="2" id="KW-0378">Hydrolase</keyword>